<dbReference type="AlphaFoldDB" id="A0A0D2AIN0"/>
<keyword evidence="3" id="KW-1185">Reference proteome</keyword>
<evidence type="ECO:0000313" key="3">
    <source>
        <dbReference type="Proteomes" id="UP000053259"/>
    </source>
</evidence>
<dbReference type="STRING" id="253628.A0A0D2AIN0"/>
<dbReference type="Pfam" id="PF09949">
    <property type="entry name" value="APP1_cat"/>
    <property type="match status" value="1"/>
</dbReference>
<sequence>MKDQPTLEGAYHAGKQRWQETDEEKAFRKLAGFHEIESKMPSIGTKRKSTFVDSFTSYFGKGNPFASPVDANRHVVWLFDNTAYQEKGSGAWNAEVVSSFFVKNSGRDESHVIATLASILGITEDEEAKETLERRLRPMLDTVLPSHTVKISIGGDKNDLRKLGPGDRDGISNDIVTFKGDFKDGETLTSNAVGIKTAMPLTTTFAAQTGWAVISDIDDTIKKTMTASPIGILRTTFVEEPTPITGMPELYKQISVALNNPPFWYLSASPYNLYPFLREFRSAYYPPGTLILREASWMNLAGFLTSLTQGTEAYKVDRMKKLQACWPLRKFLCIGDSTQSDPEAYGEMFRSFPGWIGAIFIRKVVDVEPMDESEKNKPERFEKAFKDVPREVWTVFDDPKELVSRVEQLATQVI</sequence>
<feature type="domain" description="Phosphatidate phosphatase APP1 catalytic" evidence="1">
    <location>
        <begin position="211"/>
        <end position="363"/>
    </location>
</feature>
<dbReference type="Proteomes" id="UP000053259">
    <property type="component" value="Unassembled WGS sequence"/>
</dbReference>
<accession>A0A0D2AIN0</accession>
<dbReference type="InterPro" id="IPR019236">
    <property type="entry name" value="APP1_cat"/>
</dbReference>
<dbReference type="HOGENOM" id="CLU_030283_0_0_1"/>
<dbReference type="InParanoid" id="A0A0D2AIN0"/>
<reference evidence="2 3" key="1">
    <citation type="submission" date="2015-01" db="EMBL/GenBank/DDBJ databases">
        <title>The Genome Sequence of Ochroconis gallopava CBS43764.</title>
        <authorList>
            <consortium name="The Broad Institute Genomics Platform"/>
            <person name="Cuomo C."/>
            <person name="de Hoog S."/>
            <person name="Gorbushina A."/>
            <person name="Stielow B."/>
            <person name="Teixiera M."/>
            <person name="Abouelleil A."/>
            <person name="Chapman S.B."/>
            <person name="Priest M."/>
            <person name="Young S.K."/>
            <person name="Wortman J."/>
            <person name="Nusbaum C."/>
            <person name="Birren B."/>
        </authorList>
    </citation>
    <scope>NUCLEOTIDE SEQUENCE [LARGE SCALE GENOMIC DNA]</scope>
    <source>
        <strain evidence="2 3">CBS 43764</strain>
    </source>
</reference>
<dbReference type="EMBL" id="KN847534">
    <property type="protein sequence ID" value="KIW06758.1"/>
    <property type="molecule type" value="Genomic_DNA"/>
</dbReference>
<proteinExistence type="predicted"/>
<dbReference type="RefSeq" id="XP_016216627.1">
    <property type="nucleotide sequence ID" value="XM_016355491.1"/>
</dbReference>
<organism evidence="2 3">
    <name type="scientific">Verruconis gallopava</name>
    <dbReference type="NCBI Taxonomy" id="253628"/>
    <lineage>
        <taxon>Eukaryota</taxon>
        <taxon>Fungi</taxon>
        <taxon>Dikarya</taxon>
        <taxon>Ascomycota</taxon>
        <taxon>Pezizomycotina</taxon>
        <taxon>Dothideomycetes</taxon>
        <taxon>Pleosporomycetidae</taxon>
        <taxon>Venturiales</taxon>
        <taxon>Sympoventuriaceae</taxon>
        <taxon>Verruconis</taxon>
    </lineage>
</organism>
<name>A0A0D2AIN0_9PEZI</name>
<dbReference type="PANTHER" id="PTHR28208:SF1">
    <property type="entry name" value="FILAMENT ORGANIZATION PROTEIN APP1-LIKE, PUTATIVE (AFU_ORTHOLOGUE AFUA_1G06650)-RELATED"/>
    <property type="match status" value="1"/>
</dbReference>
<protein>
    <recommendedName>
        <fullName evidence="1">Phosphatidate phosphatase APP1 catalytic domain-containing protein</fullName>
    </recommendedName>
</protein>
<dbReference type="GO" id="GO:0008195">
    <property type="term" value="F:phosphatidate phosphatase activity"/>
    <property type="evidence" value="ECO:0007669"/>
    <property type="project" value="InterPro"/>
</dbReference>
<dbReference type="GeneID" id="27310421"/>
<dbReference type="PANTHER" id="PTHR28208">
    <property type="entry name" value="PHOSPHATIDATE PHOSPHATASE APP1"/>
    <property type="match status" value="1"/>
</dbReference>
<dbReference type="VEuPathDB" id="FungiDB:PV09_02448"/>
<dbReference type="InterPro" id="IPR052935">
    <property type="entry name" value="Mg2+_PAP"/>
</dbReference>
<evidence type="ECO:0000313" key="2">
    <source>
        <dbReference type="EMBL" id="KIW06758.1"/>
    </source>
</evidence>
<gene>
    <name evidence="2" type="ORF">PV09_02448</name>
</gene>
<dbReference type="GO" id="GO:0030479">
    <property type="term" value="C:actin cortical patch"/>
    <property type="evidence" value="ECO:0007669"/>
    <property type="project" value="TreeGrafter"/>
</dbReference>
<dbReference type="OrthoDB" id="414243at2759"/>
<evidence type="ECO:0000259" key="1">
    <source>
        <dbReference type="Pfam" id="PF09949"/>
    </source>
</evidence>